<dbReference type="STRING" id="414703.SAMN04488125_13915"/>
<proteinExistence type="predicted"/>
<sequence>MTRHWTDTMVAVATHAAVTAAQARVAAGETTAVEECTGVGRTCAEVRAHAESELRAWQADGEDGKA</sequence>
<keyword evidence="2" id="KW-1185">Reference proteome</keyword>
<protein>
    <submittedName>
        <fullName evidence="1">Uncharacterized protein</fullName>
    </submittedName>
</protein>
<evidence type="ECO:0000313" key="1">
    <source>
        <dbReference type="EMBL" id="SFM02975.1"/>
    </source>
</evidence>
<dbReference type="Proteomes" id="UP000198804">
    <property type="component" value="Unassembled WGS sequence"/>
</dbReference>
<dbReference type="RefSeq" id="WP_091951927.1">
    <property type="nucleotide sequence ID" value="NZ_FOSV01000039.1"/>
</dbReference>
<reference evidence="2" key="1">
    <citation type="submission" date="2016-10" db="EMBL/GenBank/DDBJ databases">
        <authorList>
            <person name="Varghese N."/>
            <person name="Submissions S."/>
        </authorList>
    </citation>
    <scope>NUCLEOTIDE SEQUENCE [LARGE SCALE GENOMIC DNA]</scope>
    <source>
        <strain evidence="2">CGMCC 1.6474</strain>
    </source>
</reference>
<gene>
    <name evidence="1" type="ORF">SAMN04488125_13915</name>
</gene>
<dbReference type="AlphaFoldDB" id="A0A1I4MIS2"/>
<dbReference type="EMBL" id="FOSV01000039">
    <property type="protein sequence ID" value="SFM02975.1"/>
    <property type="molecule type" value="Genomic_DNA"/>
</dbReference>
<name>A0A1I4MIS2_9HYPH</name>
<organism evidence="1 2">
    <name type="scientific">Methylorubrum salsuginis</name>
    <dbReference type="NCBI Taxonomy" id="414703"/>
    <lineage>
        <taxon>Bacteria</taxon>
        <taxon>Pseudomonadati</taxon>
        <taxon>Pseudomonadota</taxon>
        <taxon>Alphaproteobacteria</taxon>
        <taxon>Hyphomicrobiales</taxon>
        <taxon>Methylobacteriaceae</taxon>
        <taxon>Methylorubrum</taxon>
    </lineage>
</organism>
<accession>A0A1I4MIS2</accession>
<evidence type="ECO:0000313" key="2">
    <source>
        <dbReference type="Proteomes" id="UP000198804"/>
    </source>
</evidence>